<dbReference type="GO" id="GO:0005615">
    <property type="term" value="C:extracellular space"/>
    <property type="evidence" value="ECO:0000318"/>
    <property type="project" value="GO_Central"/>
</dbReference>
<dbReference type="PANTHER" id="PTHR11610">
    <property type="entry name" value="LIPASE"/>
    <property type="match status" value="1"/>
</dbReference>
<protein>
    <submittedName>
        <fullName evidence="6">Ves G 1 allergen, putative</fullName>
        <ecNumber evidence="6">3.1.1.3</ecNumber>
    </submittedName>
</protein>
<dbReference type="SUPFAM" id="SSF53474">
    <property type="entry name" value="alpha/beta-Hydrolases"/>
    <property type="match status" value="1"/>
</dbReference>
<dbReference type="InParanoid" id="B7QCR7"/>
<reference evidence="7" key="2">
    <citation type="submission" date="2020-05" db="UniProtKB">
        <authorList>
            <consortium name="EnsemblMetazoa"/>
        </authorList>
    </citation>
    <scope>IDENTIFICATION</scope>
    <source>
        <strain evidence="7">wikel</strain>
    </source>
</reference>
<feature type="non-terminal residue" evidence="6">
    <location>
        <position position="1"/>
    </location>
</feature>
<dbReference type="PaxDb" id="6945-B7QCR7"/>
<dbReference type="InterPro" id="IPR029058">
    <property type="entry name" value="AB_hydrolase_fold"/>
</dbReference>
<organism>
    <name type="scientific">Ixodes scapularis</name>
    <name type="common">Black-legged tick</name>
    <name type="synonym">Deer tick</name>
    <dbReference type="NCBI Taxonomy" id="6945"/>
    <lineage>
        <taxon>Eukaryota</taxon>
        <taxon>Metazoa</taxon>
        <taxon>Ecdysozoa</taxon>
        <taxon>Arthropoda</taxon>
        <taxon>Chelicerata</taxon>
        <taxon>Arachnida</taxon>
        <taxon>Acari</taxon>
        <taxon>Parasitiformes</taxon>
        <taxon>Ixodida</taxon>
        <taxon>Ixodoidea</taxon>
        <taxon>Ixodidae</taxon>
        <taxon>Ixodinae</taxon>
        <taxon>Ixodes</taxon>
    </lineage>
</organism>
<proteinExistence type="inferred from homology"/>
<evidence type="ECO:0000256" key="3">
    <source>
        <dbReference type="ARBA" id="ARBA00022525"/>
    </source>
</evidence>
<dbReference type="EnsemblMetazoa" id="ISCW022796-RA">
    <property type="protein sequence ID" value="ISCW022796-PA"/>
    <property type="gene ID" value="ISCW022796"/>
</dbReference>
<dbReference type="EMBL" id="ABJB010326661">
    <property type="status" value="NOT_ANNOTATED_CDS"/>
    <property type="molecule type" value="Genomic_DNA"/>
</dbReference>
<dbReference type="Pfam" id="PF00151">
    <property type="entry name" value="Lipase"/>
    <property type="match status" value="1"/>
</dbReference>
<dbReference type="VEuPathDB" id="VectorBase:ISCP_004002"/>
<dbReference type="Gene3D" id="3.40.50.1820">
    <property type="entry name" value="alpha/beta hydrolase"/>
    <property type="match status" value="1"/>
</dbReference>
<evidence type="ECO:0000313" key="6">
    <source>
        <dbReference type="EMBL" id="EEC16639.1"/>
    </source>
</evidence>
<feature type="non-terminal residue" evidence="6">
    <location>
        <position position="146"/>
    </location>
</feature>
<evidence type="ECO:0000259" key="5">
    <source>
        <dbReference type="Pfam" id="PF00151"/>
    </source>
</evidence>
<keyword evidence="6" id="KW-0378">Hydrolase</keyword>
<dbReference type="EC" id="3.1.1.3" evidence="6"/>
<dbReference type="GO" id="GO:0004806">
    <property type="term" value="F:triacylglycerol lipase activity"/>
    <property type="evidence" value="ECO:0007669"/>
    <property type="project" value="UniProtKB-EC"/>
</dbReference>
<gene>
    <name evidence="7" type="primary">8039291</name>
    <name evidence="6" type="ORF">IscW_ISCW022796</name>
</gene>
<dbReference type="GO" id="GO:0016042">
    <property type="term" value="P:lipid catabolic process"/>
    <property type="evidence" value="ECO:0000318"/>
    <property type="project" value="GO_Central"/>
</dbReference>
<dbReference type="VEuPathDB" id="VectorBase:ISCI022796"/>
<evidence type="ECO:0000313" key="7">
    <source>
        <dbReference type="EnsemblMetazoa" id="ISCW022796-PA"/>
    </source>
</evidence>
<dbReference type="EMBL" id="DS909250">
    <property type="protein sequence ID" value="EEC16639.1"/>
    <property type="molecule type" value="Genomic_DNA"/>
</dbReference>
<comment type="similarity">
    <text evidence="2 4">Belongs to the AB hydrolase superfamily. Lipase family.</text>
</comment>
<dbReference type="GO" id="GO:0016298">
    <property type="term" value="F:lipase activity"/>
    <property type="evidence" value="ECO:0000318"/>
    <property type="project" value="GO_Central"/>
</dbReference>
<sequence>DCNVIVVDWSGGSTQLYNRGAANTALVGREIALLTMHLMNRYRYTLRPADVHIIGFSFGAQVAGFFGRNFRMTTGTTIWRITALDPAGPLFNDTDVYVCKDDAAFVDVIHTSGGYGIGYPELGLLRPVGHVDFYPNGAKAQPGCSI</sequence>
<dbReference type="VEuPathDB" id="VectorBase:ISCW022796"/>
<reference evidence="6 8" key="1">
    <citation type="submission" date="2008-03" db="EMBL/GenBank/DDBJ databases">
        <title>Annotation of Ixodes scapularis.</title>
        <authorList>
            <consortium name="Ixodes scapularis Genome Project Consortium"/>
            <person name="Caler E."/>
            <person name="Hannick L.I."/>
            <person name="Bidwell S."/>
            <person name="Joardar V."/>
            <person name="Thiagarajan M."/>
            <person name="Amedeo P."/>
            <person name="Galinsky K.J."/>
            <person name="Schobel S."/>
            <person name="Inman J."/>
            <person name="Hostetler J."/>
            <person name="Miller J."/>
            <person name="Hammond M."/>
            <person name="Megy K."/>
            <person name="Lawson D."/>
            <person name="Kodira C."/>
            <person name="Sutton G."/>
            <person name="Meyer J."/>
            <person name="Hill C.A."/>
            <person name="Birren B."/>
            <person name="Nene V."/>
            <person name="Collins F."/>
            <person name="Alarcon-Chaidez F."/>
            <person name="Wikel S."/>
            <person name="Strausberg R."/>
        </authorList>
    </citation>
    <scope>NUCLEOTIDE SEQUENCE [LARGE SCALE GENOMIC DNA]</scope>
    <source>
        <strain evidence="8">Wikel</strain>
        <strain evidence="6">Wikel colony</strain>
    </source>
</reference>
<accession>B7QCR7</accession>
<dbReference type="PRINTS" id="PR00821">
    <property type="entry name" value="TAGLIPASE"/>
</dbReference>
<dbReference type="InterPro" id="IPR000734">
    <property type="entry name" value="TAG_lipase"/>
</dbReference>
<dbReference type="OrthoDB" id="6422033at2759"/>
<keyword evidence="3" id="KW-0964">Secreted</keyword>
<name>B7QCR7_IXOSC</name>
<dbReference type="InterPro" id="IPR013818">
    <property type="entry name" value="Lipase"/>
</dbReference>
<evidence type="ECO:0000313" key="8">
    <source>
        <dbReference type="Proteomes" id="UP000001555"/>
    </source>
</evidence>
<comment type="subcellular location">
    <subcellularLocation>
        <location evidence="1">Secreted</location>
    </subcellularLocation>
</comment>
<feature type="domain" description="Lipase" evidence="5">
    <location>
        <begin position="2"/>
        <end position="145"/>
    </location>
</feature>
<dbReference type="Proteomes" id="UP000001555">
    <property type="component" value="Unassembled WGS sequence"/>
</dbReference>
<dbReference type="PANTHER" id="PTHR11610:SF173">
    <property type="entry name" value="LIPASE DOMAIN-CONTAINING PROTEIN-RELATED"/>
    <property type="match status" value="1"/>
</dbReference>
<dbReference type="AlphaFoldDB" id="B7QCR7"/>
<evidence type="ECO:0000256" key="1">
    <source>
        <dbReference type="ARBA" id="ARBA00004613"/>
    </source>
</evidence>
<keyword evidence="8" id="KW-1185">Reference proteome</keyword>
<evidence type="ECO:0000256" key="4">
    <source>
        <dbReference type="RuleBase" id="RU004262"/>
    </source>
</evidence>
<dbReference type="HOGENOM" id="CLU_027171_7_3_1"/>
<dbReference type="STRING" id="6945.B7QCR7"/>
<evidence type="ECO:0000256" key="2">
    <source>
        <dbReference type="ARBA" id="ARBA00010701"/>
    </source>
</evidence>